<evidence type="ECO:0000313" key="5">
    <source>
        <dbReference type="EMBL" id="KAJ1922271.1"/>
    </source>
</evidence>
<feature type="repeat" description="TPR" evidence="3">
    <location>
        <begin position="161"/>
        <end position="194"/>
    </location>
</feature>
<dbReference type="SUPFAM" id="SSF48452">
    <property type="entry name" value="TPR-like"/>
    <property type="match status" value="1"/>
</dbReference>
<dbReference type="PROSITE" id="PS50005">
    <property type="entry name" value="TPR"/>
    <property type="match status" value="6"/>
</dbReference>
<keyword evidence="2" id="KW-0539">Nucleus</keyword>
<feature type="compositionally biased region" description="Pro residues" evidence="4">
    <location>
        <begin position="551"/>
        <end position="561"/>
    </location>
</feature>
<sequence length="1160" mass="126002">MQASGPPNPQVPRPQVAPGGPMPHGPGGQMLPPSSGQQPNGGPAVQSASQKLSALNEQSWQRLGTIAELMGDVEKALTYYESALRHNPYSIPALTQIASLYRQREEFEKAVDFFQRIINIDNSNGEIWGAIGNCYLMMDELPKAYQAYQQAIYHLPDPKEPKLWYGIGILYDRYGSYEHAEEAFSAVMRMDPNFEKSNEIHFRLGIIYKCQQKYKPSLVCFKNILKNPPSPLAEGDIWFQIGSVHEYDKNYVAAKEAYERVLEVNPEHSKVLQQLGALYFMPDTPFQNVDHAAQLLSRAIEADNNESQAWYLLGRCYMLQKDYSKAYEAYQQAVRAIRIDPYSTEVWFDLGTLYEACNGQVNDAIDAYQRASELDPSNTEVKARLSALHHAQRTGQPLPTTSLPSPIDPPTSSLLPNNSNQPAQGDSAHGPAPGSLGQPPMDGPLPTNGVSSPGDPHHRHDIPPSSRPPQHMTPVGRDSHRPPYSGPPPRREEGYPAYPEASGPLPPGSQQPQQGYPPHQRTNKHDPQPNGADIHRPRPGASPHVASREPGYPPSSRPQQPPYSGAPSDHYQHSQPPYSSSQHIPVEQPVHRPGPGIPPYSGPERPPSVPIKHENSPMIRHSEPMRNANATYYEQAATSGAQRDTPYQNKPHYPHEGGEYSQNSRPGPESSAPPSSHPQLRGQQNSYPPHPSDGPAHPKDRDTRSGGNHHLPPISNETSQHTSGSIPSYSTVVGPIKSPNSEQVRVPSAKPPGFEHQGSPQRPTSVSTPHTYPGADTNRERIPTSEYSSSLPPSATYSQPRVEQRSPLARPTSADYSRVRTPADVKVTRPESTEPSMLNHPREPQAESNQPFASGPGPHSGISMPMAAPINLPLSQQNQEAHSGSQFRINKTHSPLSTSGSGVNGLLSSAPIDRPASAFSTTNTAAPTPSSAPTPEQSSSQSGSSKKEAPRSHDSSAVDALMSIGGKPEGGSKPEDETPKPISRTTTSDDRASTPAKASPLGSEPATGNGQDKSSDNKPSEENSLAIPPQTPLGSTTTSIPSKRRPSTPEIGTNGSSSADGSNSANSNSYHNNFKRGRTGSPEIFSRQKANKKEEHNDEPEEGEVMEEGEVNEKVEDVELSPKSSTKERSNSDVVMESGKVKRSSNEDSESSKSPIKNKV</sequence>
<dbReference type="FunFam" id="1.25.40.10:FF:000403">
    <property type="entry name" value="General transcriptional repressor, putative"/>
    <property type="match status" value="1"/>
</dbReference>
<feature type="compositionally biased region" description="Low complexity" evidence="4">
    <location>
        <begin position="1054"/>
        <end position="1072"/>
    </location>
</feature>
<feature type="compositionally biased region" description="Polar residues" evidence="4">
    <location>
        <begin position="628"/>
        <end position="648"/>
    </location>
</feature>
<dbReference type="InterPro" id="IPR051630">
    <property type="entry name" value="Corepressor-Demethylase"/>
</dbReference>
<dbReference type="InterPro" id="IPR019734">
    <property type="entry name" value="TPR_rpt"/>
</dbReference>
<feature type="compositionally biased region" description="Polar residues" evidence="4">
    <location>
        <begin position="393"/>
        <end position="424"/>
    </location>
</feature>
<feature type="compositionally biased region" description="Polar residues" evidence="4">
    <location>
        <begin position="715"/>
        <end position="731"/>
    </location>
</feature>
<proteinExistence type="predicted"/>
<feature type="repeat" description="TPR" evidence="3">
    <location>
        <begin position="91"/>
        <end position="124"/>
    </location>
</feature>
<feature type="compositionally biased region" description="Polar residues" evidence="4">
    <location>
        <begin position="873"/>
        <end position="901"/>
    </location>
</feature>
<dbReference type="InterPro" id="IPR011990">
    <property type="entry name" value="TPR-like_helical_dom_sf"/>
</dbReference>
<feature type="repeat" description="TPR" evidence="3">
    <location>
        <begin position="57"/>
        <end position="90"/>
    </location>
</feature>
<feature type="compositionally biased region" description="Pro residues" evidence="4">
    <location>
        <begin position="1"/>
        <end position="12"/>
    </location>
</feature>
<dbReference type="AlphaFoldDB" id="A0A9W8DXR6"/>
<feature type="compositionally biased region" description="Low complexity" evidence="4">
    <location>
        <begin position="573"/>
        <end position="583"/>
    </location>
</feature>
<feature type="compositionally biased region" description="Basic and acidic residues" evidence="4">
    <location>
        <begin position="817"/>
        <end position="832"/>
    </location>
</feature>
<dbReference type="PANTHER" id="PTHR14017:SF1">
    <property type="entry name" value="LD02225P"/>
    <property type="match status" value="1"/>
</dbReference>
<feature type="compositionally biased region" description="Basic and acidic residues" evidence="4">
    <location>
        <begin position="945"/>
        <end position="956"/>
    </location>
</feature>
<evidence type="ECO:0000256" key="1">
    <source>
        <dbReference type="ARBA" id="ARBA00004123"/>
    </source>
</evidence>
<dbReference type="GO" id="GO:0005634">
    <property type="term" value="C:nucleus"/>
    <property type="evidence" value="ECO:0007669"/>
    <property type="project" value="UniProtKB-SubCell"/>
</dbReference>
<dbReference type="GO" id="GO:0031490">
    <property type="term" value="F:chromatin DNA binding"/>
    <property type="evidence" value="ECO:0007669"/>
    <property type="project" value="TreeGrafter"/>
</dbReference>
<accession>A0A9W8DXR6</accession>
<feature type="compositionally biased region" description="Low complexity" evidence="4">
    <location>
        <begin position="29"/>
        <end position="43"/>
    </location>
</feature>
<keyword evidence="3" id="KW-0802">TPR repeat</keyword>
<feature type="compositionally biased region" description="Basic and acidic residues" evidence="4">
    <location>
        <begin position="970"/>
        <end position="979"/>
    </location>
</feature>
<comment type="subcellular location">
    <subcellularLocation>
        <location evidence="1">Nucleus</location>
    </subcellularLocation>
</comment>
<feature type="compositionally biased region" description="Low complexity" evidence="4">
    <location>
        <begin position="915"/>
        <end position="944"/>
    </location>
</feature>
<evidence type="ECO:0000256" key="3">
    <source>
        <dbReference type="PROSITE-ProRule" id="PRU00339"/>
    </source>
</evidence>
<feature type="compositionally biased region" description="Polar residues" evidence="4">
    <location>
        <begin position="785"/>
        <end position="801"/>
    </location>
</feature>
<dbReference type="GO" id="GO:0010468">
    <property type="term" value="P:regulation of gene expression"/>
    <property type="evidence" value="ECO:0007669"/>
    <property type="project" value="TreeGrafter"/>
</dbReference>
<dbReference type="Pfam" id="PF13181">
    <property type="entry name" value="TPR_8"/>
    <property type="match status" value="2"/>
</dbReference>
<evidence type="ECO:0000256" key="4">
    <source>
        <dbReference type="SAM" id="MobiDB-lite"/>
    </source>
</evidence>
<dbReference type="Proteomes" id="UP001150538">
    <property type="component" value="Unassembled WGS sequence"/>
</dbReference>
<feature type="compositionally biased region" description="Polar residues" evidence="4">
    <location>
        <begin position="758"/>
        <end position="770"/>
    </location>
</feature>
<gene>
    <name evidence="5" type="primary">SSN6</name>
    <name evidence="5" type="ORF">H4219_000133</name>
</gene>
<organism evidence="5 6">
    <name type="scientific">Mycoemilia scoparia</name>
    <dbReference type="NCBI Taxonomy" id="417184"/>
    <lineage>
        <taxon>Eukaryota</taxon>
        <taxon>Fungi</taxon>
        <taxon>Fungi incertae sedis</taxon>
        <taxon>Zoopagomycota</taxon>
        <taxon>Kickxellomycotina</taxon>
        <taxon>Kickxellomycetes</taxon>
        <taxon>Kickxellales</taxon>
        <taxon>Kickxellaceae</taxon>
        <taxon>Mycoemilia</taxon>
    </lineage>
</organism>
<feature type="region of interest" description="Disordered" evidence="4">
    <location>
        <begin position="1"/>
        <end position="52"/>
    </location>
</feature>
<keyword evidence="6" id="KW-1185">Reference proteome</keyword>
<dbReference type="Pfam" id="PF00515">
    <property type="entry name" value="TPR_1"/>
    <property type="match status" value="1"/>
</dbReference>
<feature type="repeat" description="TPR" evidence="3">
    <location>
        <begin position="125"/>
        <end position="158"/>
    </location>
</feature>
<dbReference type="EMBL" id="JANBPU010000001">
    <property type="protein sequence ID" value="KAJ1922271.1"/>
    <property type="molecule type" value="Genomic_DNA"/>
</dbReference>
<feature type="repeat" description="TPR" evidence="3">
    <location>
        <begin position="307"/>
        <end position="340"/>
    </location>
</feature>
<feature type="compositionally biased region" description="Acidic residues" evidence="4">
    <location>
        <begin position="1097"/>
        <end position="1110"/>
    </location>
</feature>
<evidence type="ECO:0000313" key="6">
    <source>
        <dbReference type="Proteomes" id="UP001150538"/>
    </source>
</evidence>
<dbReference type="SMART" id="SM00028">
    <property type="entry name" value="TPR"/>
    <property type="match status" value="8"/>
</dbReference>
<dbReference type="Pfam" id="PF14559">
    <property type="entry name" value="TPR_19"/>
    <property type="match status" value="1"/>
</dbReference>
<dbReference type="GO" id="GO:0000978">
    <property type="term" value="F:RNA polymerase II cis-regulatory region sequence-specific DNA binding"/>
    <property type="evidence" value="ECO:0007669"/>
    <property type="project" value="TreeGrafter"/>
</dbReference>
<reference evidence="5" key="1">
    <citation type="submission" date="2022-07" db="EMBL/GenBank/DDBJ databases">
        <title>Phylogenomic reconstructions and comparative analyses of Kickxellomycotina fungi.</title>
        <authorList>
            <person name="Reynolds N.K."/>
            <person name="Stajich J.E."/>
            <person name="Barry K."/>
            <person name="Grigoriev I.V."/>
            <person name="Crous P."/>
            <person name="Smith M.E."/>
        </authorList>
    </citation>
    <scope>NUCLEOTIDE SEQUENCE</scope>
    <source>
        <strain evidence="5">NBRC 100468</strain>
    </source>
</reference>
<dbReference type="PANTHER" id="PTHR14017">
    <property type="entry name" value="LYSINE-SPECIFIC DEMETHYLASE"/>
    <property type="match status" value="1"/>
</dbReference>
<dbReference type="OrthoDB" id="418911at2759"/>
<feature type="region of interest" description="Disordered" evidence="4">
    <location>
        <begin position="388"/>
        <end position="1160"/>
    </location>
</feature>
<feature type="compositionally biased region" description="Low complexity" evidence="4">
    <location>
        <begin position="510"/>
        <end position="520"/>
    </location>
</feature>
<feature type="repeat" description="TPR" evidence="3">
    <location>
        <begin position="235"/>
        <end position="268"/>
    </location>
</feature>
<feature type="compositionally biased region" description="Basic and acidic residues" evidence="4">
    <location>
        <begin position="611"/>
        <end position="624"/>
    </location>
</feature>
<feature type="compositionally biased region" description="Pro residues" evidence="4">
    <location>
        <begin position="595"/>
        <end position="609"/>
    </location>
</feature>
<evidence type="ECO:0000256" key="2">
    <source>
        <dbReference type="ARBA" id="ARBA00023242"/>
    </source>
</evidence>
<feature type="compositionally biased region" description="Polar residues" evidence="4">
    <location>
        <begin position="1032"/>
        <end position="1041"/>
    </location>
</feature>
<protein>
    <submittedName>
        <fullName evidence="5">Glucose repression mediator protein</fullName>
    </submittedName>
</protein>
<dbReference type="Gene3D" id="1.25.40.10">
    <property type="entry name" value="Tetratricopeptide repeat domain"/>
    <property type="match status" value="4"/>
</dbReference>
<feature type="compositionally biased region" description="Polar residues" evidence="4">
    <location>
        <begin position="672"/>
        <end position="687"/>
    </location>
</feature>
<name>A0A9W8DXR6_9FUNG</name>
<comment type="caution">
    <text evidence="5">The sequence shown here is derived from an EMBL/GenBank/DDBJ whole genome shotgun (WGS) entry which is preliminary data.</text>
</comment>